<dbReference type="GO" id="GO:0016787">
    <property type="term" value="F:hydrolase activity"/>
    <property type="evidence" value="ECO:0007669"/>
    <property type="project" value="UniProtKB-KW"/>
</dbReference>
<reference evidence="2" key="1">
    <citation type="journal article" date="2017" name="bioRxiv">
        <title>Comparative analysis of the genomes of Stylophora pistillata and Acropora digitifera provides evidence for extensive differences between species of corals.</title>
        <authorList>
            <person name="Voolstra C.R."/>
            <person name="Li Y."/>
            <person name="Liew Y.J."/>
            <person name="Baumgarten S."/>
            <person name="Zoccola D."/>
            <person name="Flot J.-F."/>
            <person name="Tambutte S."/>
            <person name="Allemand D."/>
            <person name="Aranda M."/>
        </authorList>
    </citation>
    <scope>NUCLEOTIDE SEQUENCE [LARGE SCALE GENOMIC DNA]</scope>
</reference>
<dbReference type="CDD" id="cd16415">
    <property type="entry name" value="HAD_dREG-2_like"/>
    <property type="match status" value="1"/>
</dbReference>
<dbReference type="InterPro" id="IPR011949">
    <property type="entry name" value="HAD-SF_hydro_IA_REG-2-like"/>
</dbReference>
<dbReference type="EMBL" id="LSMT01000400">
    <property type="protein sequence ID" value="PFX18627.1"/>
    <property type="molecule type" value="Genomic_DNA"/>
</dbReference>
<keyword evidence="2" id="KW-1185">Reference proteome</keyword>
<dbReference type="Gene3D" id="3.60.10.10">
    <property type="entry name" value="Endonuclease/exonuclease/phosphatase"/>
    <property type="match status" value="1"/>
</dbReference>
<dbReference type="InterPro" id="IPR051828">
    <property type="entry name" value="HAD-like_hydrolase_domain"/>
</dbReference>
<dbReference type="SUPFAM" id="SSF56784">
    <property type="entry name" value="HAD-like"/>
    <property type="match status" value="1"/>
</dbReference>
<dbReference type="NCBIfam" id="TIGR01549">
    <property type="entry name" value="HAD-SF-IA-v1"/>
    <property type="match status" value="1"/>
</dbReference>
<name>A0A2B4RQK5_STYPI</name>
<dbReference type="OrthoDB" id="5989507at2759"/>
<dbReference type="AlphaFoldDB" id="A0A2B4RQK5"/>
<dbReference type="InterPro" id="IPR044924">
    <property type="entry name" value="HAD-SF_hydro_IA_REG-2-like_cap"/>
</dbReference>
<dbReference type="Pfam" id="PF00702">
    <property type="entry name" value="Hydrolase"/>
    <property type="match status" value="1"/>
</dbReference>
<dbReference type="GO" id="GO:0005634">
    <property type="term" value="C:nucleus"/>
    <property type="evidence" value="ECO:0007669"/>
    <property type="project" value="TreeGrafter"/>
</dbReference>
<dbReference type="NCBIfam" id="TIGR01509">
    <property type="entry name" value="HAD-SF-IA-v3"/>
    <property type="match status" value="1"/>
</dbReference>
<dbReference type="Gene3D" id="1.10.150.720">
    <property type="entry name" value="Haloacid dehalogenase-like hydrolase"/>
    <property type="match status" value="1"/>
</dbReference>
<dbReference type="NCBIfam" id="TIGR02252">
    <property type="entry name" value="DREG-2"/>
    <property type="match status" value="1"/>
</dbReference>
<sequence length="530" mass="61089">MLKVRNEIVFVGDFNIDMMAYVDGNLHNTNNPLADFCDRYCLSNTITEPTRVTNTSETLIDVILVNRPERWTKSGTLKLGISDHDLVYIVRKPRLPKSKVQTIESRSMKKFDEASFCCDLSTAPWDSAFVYNDINDVWNHWSKLYKDIIDKHAPIVKKRVHANQLPWINVQIKRAIQLRNKLYRKYRLSRNDETWESYRVQRNLVTKLKRTSIKRFFLDSSANATTPGDFWKRVKPLLPSSGQDNSDGTCIMVRGAVVSDPSNLFNKHFSSPVLDRTVLTKSVEDFEHHPSVTSISSRNFNLGFSFQPVSTEYIGSPGELYSCVASRFGVETKAKPLNDSFKRSFREFCNTLPNFDANSYNTAEKWWHGVVTQTFRSAGYQEEANLARISSVLYREFSTSRYWQVYPETHSVLNHLKKQNYHLAIVSNFDERLDGILESLSVKDYFDFITCSFNAGFYKPSPKIFELVLNHFGVKAEEALHVGDNVDLDYKPAIQLGMKSLIVDRFCMDFSKDIVNPEHLIKDLNPLLKL</sequence>
<evidence type="ECO:0000313" key="2">
    <source>
        <dbReference type="Proteomes" id="UP000225706"/>
    </source>
</evidence>
<organism evidence="1 2">
    <name type="scientific">Stylophora pistillata</name>
    <name type="common">Smooth cauliflower coral</name>
    <dbReference type="NCBI Taxonomy" id="50429"/>
    <lineage>
        <taxon>Eukaryota</taxon>
        <taxon>Metazoa</taxon>
        <taxon>Cnidaria</taxon>
        <taxon>Anthozoa</taxon>
        <taxon>Hexacorallia</taxon>
        <taxon>Scleractinia</taxon>
        <taxon>Astrocoeniina</taxon>
        <taxon>Pocilloporidae</taxon>
        <taxon>Stylophora</taxon>
    </lineage>
</organism>
<gene>
    <name evidence="1" type="primary">HDHD3</name>
    <name evidence="1" type="ORF">AWC38_SpisGene16993</name>
</gene>
<dbReference type="STRING" id="50429.A0A2B4RQK5"/>
<dbReference type="PANTHER" id="PTHR46191">
    <property type="match status" value="1"/>
</dbReference>
<evidence type="ECO:0000313" key="1">
    <source>
        <dbReference type="EMBL" id="PFX18627.1"/>
    </source>
</evidence>
<accession>A0A2B4RQK5</accession>
<dbReference type="InterPro" id="IPR036691">
    <property type="entry name" value="Endo/exonu/phosph_ase_sf"/>
</dbReference>
<dbReference type="Gene3D" id="3.40.50.1000">
    <property type="entry name" value="HAD superfamily/HAD-like"/>
    <property type="match status" value="1"/>
</dbReference>
<dbReference type="PRINTS" id="PR00413">
    <property type="entry name" value="HADHALOGNASE"/>
</dbReference>
<dbReference type="Proteomes" id="UP000225706">
    <property type="component" value="Unassembled WGS sequence"/>
</dbReference>
<proteinExistence type="predicted"/>
<keyword evidence="1" id="KW-0378">Hydrolase</keyword>
<dbReference type="SUPFAM" id="SSF56219">
    <property type="entry name" value="DNase I-like"/>
    <property type="match status" value="1"/>
</dbReference>
<comment type="caution">
    <text evidence="1">The sequence shown here is derived from an EMBL/GenBank/DDBJ whole genome shotgun (WGS) entry which is preliminary data.</text>
</comment>
<dbReference type="InterPro" id="IPR036412">
    <property type="entry name" value="HAD-like_sf"/>
</dbReference>
<dbReference type="PANTHER" id="PTHR46191:SF2">
    <property type="entry name" value="HALOACID DEHALOGENASE-LIKE HYDROLASE DOMAIN-CONTAINING PROTEIN 3"/>
    <property type="match status" value="1"/>
</dbReference>
<dbReference type="InterPro" id="IPR006439">
    <property type="entry name" value="HAD-SF_hydro_IA"/>
</dbReference>
<dbReference type="InterPro" id="IPR023214">
    <property type="entry name" value="HAD_sf"/>
</dbReference>
<protein>
    <submittedName>
        <fullName evidence="1">Haloacid dehalogenase-like hydrolase domain-containing protein 3</fullName>
    </submittedName>
</protein>